<evidence type="ECO:0000256" key="1">
    <source>
        <dbReference type="SAM" id="Phobius"/>
    </source>
</evidence>
<dbReference type="AlphaFoldDB" id="A0A1P8WKZ9"/>
<keyword evidence="1" id="KW-0472">Membrane</keyword>
<proteinExistence type="predicted"/>
<feature type="transmembrane region" description="Helical" evidence="1">
    <location>
        <begin position="20"/>
        <end position="39"/>
    </location>
</feature>
<organism evidence="2 3">
    <name type="scientific">Fuerstiella marisgermanici</name>
    <dbReference type="NCBI Taxonomy" id="1891926"/>
    <lineage>
        <taxon>Bacteria</taxon>
        <taxon>Pseudomonadati</taxon>
        <taxon>Planctomycetota</taxon>
        <taxon>Planctomycetia</taxon>
        <taxon>Planctomycetales</taxon>
        <taxon>Planctomycetaceae</taxon>
        <taxon>Fuerstiella</taxon>
    </lineage>
</organism>
<dbReference type="Proteomes" id="UP000187735">
    <property type="component" value="Chromosome"/>
</dbReference>
<feature type="transmembrane region" description="Helical" evidence="1">
    <location>
        <begin position="211"/>
        <end position="230"/>
    </location>
</feature>
<evidence type="ECO:0000313" key="3">
    <source>
        <dbReference type="Proteomes" id="UP000187735"/>
    </source>
</evidence>
<feature type="transmembrane region" description="Helical" evidence="1">
    <location>
        <begin position="236"/>
        <end position="253"/>
    </location>
</feature>
<feature type="transmembrane region" description="Helical" evidence="1">
    <location>
        <begin position="59"/>
        <end position="81"/>
    </location>
</feature>
<protein>
    <recommendedName>
        <fullName evidence="4">Vitamin K-dependent gamma-carboxylase</fullName>
    </recommendedName>
</protein>
<feature type="transmembrane region" description="Helical" evidence="1">
    <location>
        <begin position="274"/>
        <end position="295"/>
    </location>
</feature>
<name>A0A1P8WKZ9_9PLAN</name>
<dbReference type="KEGG" id="fmr:Fuma_04377"/>
<keyword evidence="1" id="KW-0812">Transmembrane</keyword>
<sequence>MAGNAIGRMQPPSRATIDWFLLTCLLAEASLVIATWPLWTQVDAFPAVPLFAAFSDVPVIVDRTLVGVLLLSLVLIAFPALTARYGRLSGLSLCMSLAVSVALVILNQHRLQPWHWLFMLVVSQTMVLREPWLTAIRRLTFASIYIFAAVSRMGPDVASGMTRQVLAVTLETLQLGHLLKNDSFVFAACLAMSVIELLCGLMLLAPATRRYGILLAVPLHAVLLLALGPVGLKHQSGVLIWNLFLLFAVPILFRRSNISGAAKHTVPEAAKSPWSSRLFGAFLFLFPLSGLFGLADNWLSWQLYSPRPEVVRVFVQQDAIASLPEPVRQFVLPPAPLEEWCPIRIDRWSLSAAKAPLYPEDRFQLAVAKDLAVAIGEDFIRIQIERPEVLWWHRSVAEVEAVGNGFEGYLLNANTVRKP</sequence>
<feature type="transmembrane region" description="Helical" evidence="1">
    <location>
        <begin position="184"/>
        <end position="204"/>
    </location>
</feature>
<evidence type="ECO:0000313" key="2">
    <source>
        <dbReference type="EMBL" id="APZ94738.1"/>
    </source>
</evidence>
<reference evidence="2 3" key="1">
    <citation type="journal article" date="2016" name="Front. Microbiol.">
        <title>Fuerstia marisgermanicae gen. nov., sp. nov., an Unusual Member of the Phylum Planctomycetes from the German Wadden Sea.</title>
        <authorList>
            <person name="Kohn T."/>
            <person name="Heuer A."/>
            <person name="Jogler M."/>
            <person name="Vollmers J."/>
            <person name="Boedeker C."/>
            <person name="Bunk B."/>
            <person name="Rast P."/>
            <person name="Borchert D."/>
            <person name="Glockner I."/>
            <person name="Freese H.M."/>
            <person name="Klenk H.P."/>
            <person name="Overmann J."/>
            <person name="Kaster A.K."/>
            <person name="Rohde M."/>
            <person name="Wiegand S."/>
            <person name="Jogler C."/>
        </authorList>
    </citation>
    <scope>NUCLEOTIDE SEQUENCE [LARGE SCALE GENOMIC DNA]</scope>
    <source>
        <strain evidence="2 3">NH11</strain>
    </source>
</reference>
<keyword evidence="1" id="KW-1133">Transmembrane helix</keyword>
<dbReference type="EMBL" id="CP017641">
    <property type="protein sequence ID" value="APZ94738.1"/>
    <property type="molecule type" value="Genomic_DNA"/>
</dbReference>
<accession>A0A1P8WKZ9</accession>
<gene>
    <name evidence="2" type="ORF">Fuma_04377</name>
</gene>
<feature type="transmembrane region" description="Helical" evidence="1">
    <location>
        <begin position="88"/>
        <end position="106"/>
    </location>
</feature>
<keyword evidence="3" id="KW-1185">Reference proteome</keyword>
<evidence type="ECO:0008006" key="4">
    <source>
        <dbReference type="Google" id="ProtNLM"/>
    </source>
</evidence>